<feature type="transmembrane region" description="Helical" evidence="1">
    <location>
        <begin position="118"/>
        <end position="138"/>
    </location>
</feature>
<evidence type="ECO:0000313" key="3">
    <source>
        <dbReference type="EMBL" id="CAF1615292.1"/>
    </source>
</evidence>
<dbReference type="Proteomes" id="UP000663828">
    <property type="component" value="Unassembled WGS sequence"/>
</dbReference>
<protein>
    <submittedName>
        <fullName evidence="3">Uncharacterized protein</fullName>
    </submittedName>
</protein>
<feature type="transmembrane region" description="Helical" evidence="1">
    <location>
        <begin position="86"/>
        <end position="106"/>
    </location>
</feature>
<dbReference type="Proteomes" id="UP000663852">
    <property type="component" value="Unassembled WGS sequence"/>
</dbReference>
<keyword evidence="4" id="KW-1185">Reference proteome</keyword>
<comment type="caution">
    <text evidence="3">The sequence shown here is derived from an EMBL/GenBank/DDBJ whole genome shotgun (WGS) entry which is preliminary data.</text>
</comment>
<keyword evidence="1" id="KW-0812">Transmembrane</keyword>
<accession>A0A816C0H9</accession>
<dbReference type="AlphaFoldDB" id="A0A816C0H9"/>
<proteinExistence type="predicted"/>
<evidence type="ECO:0000313" key="4">
    <source>
        <dbReference type="Proteomes" id="UP000663828"/>
    </source>
</evidence>
<evidence type="ECO:0000313" key="2">
    <source>
        <dbReference type="EMBL" id="CAF1458127.1"/>
    </source>
</evidence>
<dbReference type="EMBL" id="CAJNOR010007333">
    <property type="protein sequence ID" value="CAF1615292.1"/>
    <property type="molecule type" value="Genomic_DNA"/>
</dbReference>
<dbReference type="EMBL" id="CAJNOJ010000465">
    <property type="protein sequence ID" value="CAF1458127.1"/>
    <property type="molecule type" value="Genomic_DNA"/>
</dbReference>
<reference evidence="3" key="1">
    <citation type="submission" date="2021-02" db="EMBL/GenBank/DDBJ databases">
        <authorList>
            <person name="Nowell W R."/>
        </authorList>
    </citation>
    <scope>NUCLEOTIDE SEQUENCE</scope>
</reference>
<sequence length="198" mass="22414">MFWTIAVEFQFYLIFPFLNSTLIEKGISGLLPILGFTMVARISALLNGANVREFCYWTILGRLDQFIIGMIAAQVVRNLTIDDKRLGWGLLIGIPGMFMALFIFNRSGGWLSTDPWKIVWPPVEALLWGLIIVGYLVFMNSKENILLRAISSIVLPITISISTLSYHAIEKPFLELRHSYLMPTTHDNIVTDCSSNKL</sequence>
<keyword evidence="1" id="KW-1133">Transmembrane helix</keyword>
<keyword evidence="1" id="KW-0472">Membrane</keyword>
<feature type="transmembrane region" description="Helical" evidence="1">
    <location>
        <begin position="145"/>
        <end position="169"/>
    </location>
</feature>
<organism evidence="3 4">
    <name type="scientific">Adineta ricciae</name>
    <name type="common">Rotifer</name>
    <dbReference type="NCBI Taxonomy" id="249248"/>
    <lineage>
        <taxon>Eukaryota</taxon>
        <taxon>Metazoa</taxon>
        <taxon>Spiralia</taxon>
        <taxon>Gnathifera</taxon>
        <taxon>Rotifera</taxon>
        <taxon>Eurotatoria</taxon>
        <taxon>Bdelloidea</taxon>
        <taxon>Adinetida</taxon>
        <taxon>Adinetidae</taxon>
        <taxon>Adineta</taxon>
    </lineage>
</organism>
<gene>
    <name evidence="2" type="ORF">EDS130_LOCUS39974</name>
    <name evidence="3" type="ORF">XAT740_LOCUS49472</name>
</gene>
<name>A0A816C0H9_ADIRI</name>
<evidence type="ECO:0000256" key="1">
    <source>
        <dbReference type="SAM" id="Phobius"/>
    </source>
</evidence>